<evidence type="ECO:0000256" key="2">
    <source>
        <dbReference type="ARBA" id="ARBA00022741"/>
    </source>
</evidence>
<gene>
    <name evidence="5" type="ORF">EAV92_19320</name>
</gene>
<dbReference type="KEGG" id="coh:EAV92_19320"/>
<dbReference type="PROSITE" id="PS50893">
    <property type="entry name" value="ABC_TRANSPORTER_2"/>
    <property type="match status" value="1"/>
</dbReference>
<dbReference type="PROSITE" id="PS00211">
    <property type="entry name" value="ABC_TRANSPORTER_1"/>
    <property type="match status" value="1"/>
</dbReference>
<keyword evidence="6" id="KW-1185">Reference proteome</keyword>
<dbReference type="PANTHER" id="PTHR24220">
    <property type="entry name" value="IMPORT ATP-BINDING PROTEIN"/>
    <property type="match status" value="1"/>
</dbReference>
<name>A0A3G3K5I3_9BACL</name>
<dbReference type="Proteomes" id="UP000269097">
    <property type="component" value="Chromosome"/>
</dbReference>
<dbReference type="InterPro" id="IPR015854">
    <property type="entry name" value="ABC_transpr_LolD-like"/>
</dbReference>
<dbReference type="InterPro" id="IPR017871">
    <property type="entry name" value="ABC_transporter-like_CS"/>
</dbReference>
<dbReference type="GO" id="GO:0098796">
    <property type="term" value="C:membrane protein complex"/>
    <property type="evidence" value="ECO:0007669"/>
    <property type="project" value="UniProtKB-ARBA"/>
</dbReference>
<dbReference type="EMBL" id="CP033433">
    <property type="protein sequence ID" value="AYQ75735.1"/>
    <property type="molecule type" value="Genomic_DNA"/>
</dbReference>
<dbReference type="FunFam" id="3.40.50.300:FF:000032">
    <property type="entry name" value="Export ABC transporter ATP-binding protein"/>
    <property type="match status" value="1"/>
</dbReference>
<evidence type="ECO:0000256" key="1">
    <source>
        <dbReference type="ARBA" id="ARBA00022448"/>
    </source>
</evidence>
<proteinExistence type="predicted"/>
<evidence type="ECO:0000259" key="4">
    <source>
        <dbReference type="PROSITE" id="PS50893"/>
    </source>
</evidence>
<keyword evidence="2" id="KW-0547">Nucleotide-binding</keyword>
<dbReference type="AlphaFoldDB" id="A0A3G3K5I3"/>
<keyword evidence="3 5" id="KW-0067">ATP-binding</keyword>
<evidence type="ECO:0000313" key="5">
    <source>
        <dbReference type="EMBL" id="AYQ75735.1"/>
    </source>
</evidence>
<keyword evidence="1" id="KW-0813">Transport</keyword>
<dbReference type="PANTHER" id="PTHR24220:SF86">
    <property type="entry name" value="ABC TRANSPORTER ABCH.1"/>
    <property type="match status" value="1"/>
</dbReference>
<dbReference type="GO" id="GO:0005886">
    <property type="term" value="C:plasma membrane"/>
    <property type="evidence" value="ECO:0007669"/>
    <property type="project" value="TreeGrafter"/>
</dbReference>
<sequence length="229" mass="24846">MLEAKDIWKVYGDGDPVVEAVRGVSLEVRRGEIVAIMGPSGCGKTTLLNCLAGMDPVTKGNIMLLGRDPSALSERGRDALRAESLGFVFQFYNLVPVLSAAENVELPLLCQGMPRAEARRLALHALTRVGLRERENHRPSQLSGGQQQRVALARAIAHGPKLIFADEPTGALDSQSNDMIMDLIDHVNRHDGISFVIVTHNPKVAGYAGRTLFMDSGKIISVRQRTGTP</sequence>
<dbReference type="CDD" id="cd03255">
    <property type="entry name" value="ABC_MJ0796_LolCDE_FtsE"/>
    <property type="match status" value="1"/>
</dbReference>
<dbReference type="InterPro" id="IPR017911">
    <property type="entry name" value="MacB-like_ATP-bd"/>
</dbReference>
<dbReference type="GO" id="GO:0022857">
    <property type="term" value="F:transmembrane transporter activity"/>
    <property type="evidence" value="ECO:0007669"/>
    <property type="project" value="TreeGrafter"/>
</dbReference>
<dbReference type="SUPFAM" id="SSF52540">
    <property type="entry name" value="P-loop containing nucleoside triphosphate hydrolases"/>
    <property type="match status" value="1"/>
</dbReference>
<feature type="domain" description="ABC transporter" evidence="4">
    <location>
        <begin position="2"/>
        <end position="228"/>
    </location>
</feature>
<dbReference type="Pfam" id="PF00005">
    <property type="entry name" value="ABC_tran"/>
    <property type="match status" value="1"/>
</dbReference>
<dbReference type="InterPro" id="IPR003439">
    <property type="entry name" value="ABC_transporter-like_ATP-bd"/>
</dbReference>
<organism evidence="5 6">
    <name type="scientific">Cohnella candidum</name>
    <dbReference type="NCBI Taxonomy" id="2674991"/>
    <lineage>
        <taxon>Bacteria</taxon>
        <taxon>Bacillati</taxon>
        <taxon>Bacillota</taxon>
        <taxon>Bacilli</taxon>
        <taxon>Bacillales</taxon>
        <taxon>Paenibacillaceae</taxon>
        <taxon>Cohnella</taxon>
    </lineage>
</organism>
<dbReference type="InterPro" id="IPR003593">
    <property type="entry name" value="AAA+_ATPase"/>
</dbReference>
<dbReference type="InterPro" id="IPR027417">
    <property type="entry name" value="P-loop_NTPase"/>
</dbReference>
<evidence type="ECO:0000256" key="3">
    <source>
        <dbReference type="ARBA" id="ARBA00022840"/>
    </source>
</evidence>
<dbReference type="GO" id="GO:0005524">
    <property type="term" value="F:ATP binding"/>
    <property type="evidence" value="ECO:0007669"/>
    <property type="project" value="UniProtKB-KW"/>
</dbReference>
<dbReference type="Gene3D" id="3.40.50.300">
    <property type="entry name" value="P-loop containing nucleotide triphosphate hydrolases"/>
    <property type="match status" value="1"/>
</dbReference>
<dbReference type="SMART" id="SM00382">
    <property type="entry name" value="AAA"/>
    <property type="match status" value="1"/>
</dbReference>
<accession>A0A3G3K5I3</accession>
<evidence type="ECO:0000313" key="6">
    <source>
        <dbReference type="Proteomes" id="UP000269097"/>
    </source>
</evidence>
<reference evidence="5 6" key="1">
    <citation type="submission" date="2018-10" db="EMBL/GenBank/DDBJ databases">
        <title>Genome Sequence of Cohnella sp.</title>
        <authorList>
            <person name="Srinivasan S."/>
            <person name="Kim M.K."/>
        </authorList>
    </citation>
    <scope>NUCLEOTIDE SEQUENCE [LARGE SCALE GENOMIC DNA]</scope>
    <source>
        <strain evidence="5 6">18JY8-7</strain>
    </source>
</reference>
<protein>
    <submittedName>
        <fullName evidence="5">ABC transporter ATP-binding protein</fullName>
    </submittedName>
</protein>
<dbReference type="GO" id="GO:0016887">
    <property type="term" value="F:ATP hydrolysis activity"/>
    <property type="evidence" value="ECO:0007669"/>
    <property type="project" value="InterPro"/>
</dbReference>